<evidence type="ECO:0000256" key="1">
    <source>
        <dbReference type="SAM" id="Coils"/>
    </source>
</evidence>
<evidence type="ECO:0000313" key="3">
    <source>
        <dbReference type="Proteomes" id="UP000003695"/>
    </source>
</evidence>
<dbReference type="AlphaFoldDB" id="F5VT95"/>
<dbReference type="Proteomes" id="UP000003695">
    <property type="component" value="Unassembled WGS sequence"/>
</dbReference>
<organism evidence="2 3">
    <name type="scientific">Streptococcus oralis SK255</name>
    <dbReference type="NCBI Taxonomy" id="1005704"/>
    <lineage>
        <taxon>Bacteria</taxon>
        <taxon>Bacillati</taxon>
        <taxon>Bacillota</taxon>
        <taxon>Bacilli</taxon>
        <taxon>Lactobacillales</taxon>
        <taxon>Streptococcaceae</taxon>
        <taxon>Streptococcus</taxon>
    </lineage>
</organism>
<comment type="caution">
    <text evidence="2">The sequence shown here is derived from an EMBL/GenBank/DDBJ whole genome shotgun (WGS) entry which is preliminary data.</text>
</comment>
<dbReference type="eggNOG" id="ENOG502ZNHY">
    <property type="taxonomic scope" value="Bacteria"/>
</dbReference>
<accession>F5VT95</accession>
<dbReference type="EMBL" id="AFNM01000017">
    <property type="protein sequence ID" value="EGL91085.1"/>
    <property type="molecule type" value="Genomic_DNA"/>
</dbReference>
<keyword evidence="1" id="KW-0175">Coiled coil</keyword>
<dbReference type="PATRIC" id="fig|1005704.3.peg.460"/>
<gene>
    <name evidence="2" type="ORF">HMPREF9968_0948</name>
</gene>
<reference evidence="2 3" key="1">
    <citation type="submission" date="2011-04" db="EMBL/GenBank/DDBJ databases">
        <authorList>
            <person name="Durkin A.S."/>
            <person name="Radune D."/>
            <person name="Hostetler J."/>
            <person name="Torralba M."/>
            <person name="Gillis M."/>
            <person name="Methe B."/>
            <person name="Sutton G."/>
            <person name="Nelson K.E."/>
        </authorList>
    </citation>
    <scope>NUCLEOTIDE SEQUENCE [LARGE SCALE GENOMIC DNA]</scope>
    <source>
        <strain evidence="2 3">SK255</strain>
    </source>
</reference>
<sequence length="245" mass="28612">MSKISMVDVDVFSRFIGMKIDEELRATSYKKIWKNIIYFMLFHELYSQLNSSFFSRIRYKKLLKRIDCYNNKFSNEAYVPDYVKAIEMVIQNAKEDATNLESENKKIGLKAGASFKQKTSSESRFTETNSLTPLDNLLLKSEGILRDIKISRPINFFIDGIDVKPKSIAFEHYIECIEGLVNAIIEINRCNFNNLDLRVVLLIRPDILWNVDTHNMSGKITNNSVLLDWHTKDEDFKKLSYFFNS</sequence>
<proteinExistence type="predicted"/>
<feature type="coiled-coil region" evidence="1">
    <location>
        <begin position="83"/>
        <end position="110"/>
    </location>
</feature>
<protein>
    <submittedName>
        <fullName evidence="2">Uncharacterized protein</fullName>
    </submittedName>
</protein>
<evidence type="ECO:0000313" key="2">
    <source>
        <dbReference type="EMBL" id="EGL91085.1"/>
    </source>
</evidence>
<name>F5VT95_STROR</name>